<proteinExistence type="predicted"/>
<evidence type="ECO:0000313" key="3">
    <source>
        <dbReference type="Proteomes" id="UP000626092"/>
    </source>
</evidence>
<evidence type="ECO:0000313" key="2">
    <source>
        <dbReference type="EMBL" id="KAF7124072.1"/>
    </source>
</evidence>
<dbReference type="AlphaFoldDB" id="A0A834G2Y5"/>
<reference evidence="2" key="1">
    <citation type="submission" date="2019-11" db="EMBL/GenBank/DDBJ databases">
        <authorList>
            <person name="Liu Y."/>
            <person name="Hou J."/>
            <person name="Li T.-Q."/>
            <person name="Guan C.-H."/>
            <person name="Wu X."/>
            <person name="Wu H.-Z."/>
            <person name="Ling F."/>
            <person name="Zhang R."/>
            <person name="Shi X.-G."/>
            <person name="Ren J.-P."/>
            <person name="Chen E.-F."/>
            <person name="Sun J.-M."/>
        </authorList>
    </citation>
    <scope>NUCLEOTIDE SEQUENCE</scope>
    <source>
        <strain evidence="2">Adult_tree_wgs_1</strain>
        <tissue evidence="2">Leaves</tissue>
    </source>
</reference>
<keyword evidence="1" id="KW-1133">Transmembrane helix</keyword>
<dbReference type="Proteomes" id="UP000626092">
    <property type="component" value="Unassembled WGS sequence"/>
</dbReference>
<keyword evidence="3" id="KW-1185">Reference proteome</keyword>
<dbReference type="GO" id="GO:0015112">
    <property type="term" value="F:nitrate transmembrane transporter activity"/>
    <property type="evidence" value="ECO:0007669"/>
    <property type="project" value="TreeGrafter"/>
</dbReference>
<dbReference type="GO" id="GO:0005886">
    <property type="term" value="C:plasma membrane"/>
    <property type="evidence" value="ECO:0007669"/>
    <property type="project" value="TreeGrafter"/>
</dbReference>
<organism evidence="2 3">
    <name type="scientific">Rhododendron simsii</name>
    <name type="common">Sims's rhododendron</name>
    <dbReference type="NCBI Taxonomy" id="118357"/>
    <lineage>
        <taxon>Eukaryota</taxon>
        <taxon>Viridiplantae</taxon>
        <taxon>Streptophyta</taxon>
        <taxon>Embryophyta</taxon>
        <taxon>Tracheophyta</taxon>
        <taxon>Spermatophyta</taxon>
        <taxon>Magnoliopsida</taxon>
        <taxon>eudicotyledons</taxon>
        <taxon>Gunneridae</taxon>
        <taxon>Pentapetalae</taxon>
        <taxon>asterids</taxon>
        <taxon>Ericales</taxon>
        <taxon>Ericaceae</taxon>
        <taxon>Ericoideae</taxon>
        <taxon>Rhodoreae</taxon>
        <taxon>Rhododendron</taxon>
    </lineage>
</organism>
<dbReference type="OrthoDB" id="2015470at2759"/>
<dbReference type="EMBL" id="WJXA01000012">
    <property type="protein sequence ID" value="KAF7124072.1"/>
    <property type="molecule type" value="Genomic_DNA"/>
</dbReference>
<dbReference type="PANTHER" id="PTHR34806:SF1">
    <property type="entry name" value="HIGH-AFFINITY NITRATE TRANSPORTER 3.1"/>
    <property type="match status" value="1"/>
</dbReference>
<dbReference type="Pfam" id="PF16974">
    <property type="entry name" value="NAR2"/>
    <property type="match status" value="1"/>
</dbReference>
<dbReference type="GO" id="GO:0010167">
    <property type="term" value="P:response to nitrate"/>
    <property type="evidence" value="ECO:0007669"/>
    <property type="project" value="InterPro"/>
</dbReference>
<feature type="transmembrane region" description="Helical" evidence="1">
    <location>
        <begin position="230"/>
        <end position="249"/>
    </location>
</feature>
<gene>
    <name evidence="2" type="ORF">RHSIM_Rhsim12G0168400</name>
</gene>
<keyword evidence="1" id="KW-0472">Membrane</keyword>
<accession>A0A834G2Y5</accession>
<comment type="caution">
    <text evidence="2">The sequence shown here is derived from an EMBL/GenBank/DDBJ whole genome shotgun (WGS) entry which is preliminary data.</text>
</comment>
<keyword evidence="1" id="KW-0812">Transmembrane</keyword>
<sequence length="255" mass="28112">MKMSFDRRLKNPSLGTQRSDKYSKIRLIFLGSLESKLSQLPLLLLIAFEVHGQSSMDVCGFLVVSLLLSCLVETCYGVAFSSLQSTLVVAASPTPGQALKAGQDQITVAWSFNQTHTSGTDSTYKTMKVKLCYAPISQVDRSWRKTNDDLSKDKTCQFNIISGPYNSTSGNNSFTWTIGKDIPTATYFVRAYAYNADGVEAAYGQTTNPQKTTDLFEVTGITGRHVSIDVASICFSAFSIVVLFGFFYIEKRKAE</sequence>
<evidence type="ECO:0008006" key="4">
    <source>
        <dbReference type="Google" id="ProtNLM"/>
    </source>
</evidence>
<dbReference type="PANTHER" id="PTHR34806">
    <property type="entry name" value="HIGH-AFFINITY NITRATE TRANSPORTER 3.2"/>
    <property type="match status" value="1"/>
</dbReference>
<evidence type="ECO:0000256" key="1">
    <source>
        <dbReference type="SAM" id="Phobius"/>
    </source>
</evidence>
<dbReference type="InterPro" id="IPR016605">
    <property type="entry name" value="Transptr_NO3_Nar2"/>
</dbReference>
<protein>
    <recommendedName>
        <fullName evidence="4">High-affinity nitrate transporter</fullName>
    </recommendedName>
</protein>
<name>A0A834G2Y5_RHOSS</name>